<dbReference type="STRING" id="1332188.L336_0610"/>
<dbReference type="HOGENOM" id="CLU_1575641_0_0_0"/>
<gene>
    <name evidence="1" type="ORF">L336_0610</name>
</gene>
<dbReference type="KEGG" id="saal:L336_0610"/>
<dbReference type="AlphaFoldDB" id="R4PL61"/>
<protein>
    <submittedName>
        <fullName evidence="1">Uncharacterized protein</fullName>
    </submittedName>
</protein>
<evidence type="ECO:0000313" key="2">
    <source>
        <dbReference type="Proteomes" id="UP000013893"/>
    </source>
</evidence>
<name>R4PL61_9BACT</name>
<dbReference type="RefSeq" id="WP_015641763.1">
    <property type="nucleotide sequence ID" value="NC_021219.1"/>
</dbReference>
<dbReference type="SUPFAM" id="SSF69369">
    <property type="entry name" value="Cloacin translocation domain"/>
    <property type="match status" value="1"/>
</dbReference>
<sequence length="169" mass="17684">MAFLVNFAFPASVHALTTIPYKLNFQGRLTDASGNPMAAGTYNMKFRIYDASSGGTLKWSEQRANSASTGVTVTTGGLFSVQLGDVSSLPANIFSTTDTATLYFEIELPTPATATCTGASCESYTEGPMTPRNKLASSAYSFNSDLLDGLDSSAFAQVGATPALPVHLA</sequence>
<keyword evidence="2" id="KW-1185">Reference proteome</keyword>
<organism evidence="1 2">
    <name type="scientific">Candidatus Saccharimonas aalborgensis</name>
    <dbReference type="NCBI Taxonomy" id="1332188"/>
    <lineage>
        <taxon>Bacteria</taxon>
        <taxon>Candidatus Saccharimonadota</taxon>
        <taxon>Candidatus Saccharimonadia</taxon>
        <taxon>Candidatus Saccharimonadales</taxon>
        <taxon>Candidatus Saccharimonadaceae</taxon>
        <taxon>Candidatus Saccharimonas</taxon>
    </lineage>
</organism>
<proteinExistence type="predicted"/>
<accession>R4PL61</accession>
<dbReference type="EMBL" id="CP005957">
    <property type="protein sequence ID" value="AGL62313.1"/>
    <property type="molecule type" value="Genomic_DNA"/>
</dbReference>
<evidence type="ECO:0000313" key="1">
    <source>
        <dbReference type="EMBL" id="AGL62313.1"/>
    </source>
</evidence>
<dbReference type="InterPro" id="IPR036302">
    <property type="entry name" value="Pyosin/cloacin_T_dom_sf"/>
</dbReference>
<dbReference type="Proteomes" id="UP000013893">
    <property type="component" value="Chromosome"/>
</dbReference>
<reference evidence="1 2" key="1">
    <citation type="journal article" date="2013" name="Nat. Biotechnol.">
        <title>Genome sequences of rare, uncultured bacteria obtained by differential coverage binning of multiple metagenomes.</title>
        <authorList>
            <person name="Albertsen M."/>
            <person name="Hugenholtz P."/>
            <person name="Skarshewski A."/>
            <person name="Nielsen K.L."/>
            <person name="Tyson G.W."/>
            <person name="Nielsen P.H."/>
        </authorList>
    </citation>
    <scope>NUCLEOTIDE SEQUENCE [LARGE SCALE GENOMIC DNA]</scope>
    <source>
        <strain evidence="1">TM71</strain>
    </source>
</reference>
<dbReference type="OrthoDB" id="9814358at2"/>